<feature type="transmembrane region" description="Helical" evidence="1">
    <location>
        <begin position="6"/>
        <end position="25"/>
    </location>
</feature>
<protein>
    <submittedName>
        <fullName evidence="2">Uncharacterized protein</fullName>
    </submittedName>
</protein>
<dbReference type="AlphaFoldDB" id="A0A495QKR3"/>
<name>A0A495QKR3_9ACTN</name>
<comment type="caution">
    <text evidence="2">The sequence shown here is derived from an EMBL/GenBank/DDBJ whole genome shotgun (WGS) entry which is preliminary data.</text>
</comment>
<reference evidence="2 3" key="1">
    <citation type="submission" date="2018-10" db="EMBL/GenBank/DDBJ databases">
        <title>Genomic Encyclopedia of Archaeal and Bacterial Type Strains, Phase II (KMG-II): from individual species to whole genera.</title>
        <authorList>
            <person name="Goeker M."/>
        </authorList>
    </citation>
    <scope>NUCLEOTIDE SEQUENCE [LARGE SCALE GENOMIC DNA]</scope>
    <source>
        <strain evidence="2 3">DSM 43383</strain>
    </source>
</reference>
<evidence type="ECO:0000256" key="1">
    <source>
        <dbReference type="SAM" id="Phobius"/>
    </source>
</evidence>
<dbReference type="EMBL" id="RBWU01000004">
    <property type="protein sequence ID" value="RKS73139.1"/>
    <property type="molecule type" value="Genomic_DNA"/>
</dbReference>
<accession>A0A495QKR3</accession>
<keyword evidence="1" id="KW-0812">Transmembrane</keyword>
<keyword evidence="1" id="KW-0472">Membrane</keyword>
<organism evidence="2 3">
    <name type="scientific">Actinomadura pelletieri DSM 43383</name>
    <dbReference type="NCBI Taxonomy" id="1120940"/>
    <lineage>
        <taxon>Bacteria</taxon>
        <taxon>Bacillati</taxon>
        <taxon>Actinomycetota</taxon>
        <taxon>Actinomycetes</taxon>
        <taxon>Streptosporangiales</taxon>
        <taxon>Thermomonosporaceae</taxon>
        <taxon>Actinomadura</taxon>
    </lineage>
</organism>
<gene>
    <name evidence="2" type="ORF">BZB76_3823</name>
</gene>
<keyword evidence="3" id="KW-1185">Reference proteome</keyword>
<evidence type="ECO:0000313" key="2">
    <source>
        <dbReference type="EMBL" id="RKS73139.1"/>
    </source>
</evidence>
<sequence>MKPVLFTLVAVLSAGLVVGLAWWAVRRGGTQVHRINQP</sequence>
<keyword evidence="1" id="KW-1133">Transmembrane helix</keyword>
<dbReference type="Proteomes" id="UP000274601">
    <property type="component" value="Unassembled WGS sequence"/>
</dbReference>
<evidence type="ECO:0000313" key="3">
    <source>
        <dbReference type="Proteomes" id="UP000274601"/>
    </source>
</evidence>
<proteinExistence type="predicted"/>